<keyword evidence="1" id="KW-0812">Transmembrane</keyword>
<dbReference type="EMBL" id="VVZV01000013">
    <property type="protein sequence ID" value="KAA5318497.1"/>
    <property type="molecule type" value="Genomic_DNA"/>
</dbReference>
<sequence>MMMQFFLLQNTLLVIFIIVGFWCSKRKNVYPIIVIAILLYTIIEGLRFGRGIDYNLYYDVYDQIENSSLETNHEVLFISLCRLLIFLGIPYQGFILLCSFILITCGVSFLKKHSEVLLYSLPLFFSVSLLAENLIRWFLGFSFVLLALSALSEGHNIKFVIWSVLGGCFHYGLFFVIIPFFIISRIKQILLPPWIAIGLYFILAVVWSNDFMLNFSNLVNILFSTSERFSMYAMDADSWLTGANREQTIIPFTTHIRLFCTYTYLLFVGKKVVIEKPQLLLFYNILCVGIILFPVMQPIELFFRINYLFMFFQILIAAYCFYFTFSQKKRINIGLRCLGFLVLLFYINNIEGKFLISDPYKTMYIWDAGNLKSLPIDLFMDE</sequence>
<gene>
    <name evidence="2" type="ORF">CE91St7_33320</name>
    <name evidence="3" type="ORF">F2Z07_12640</name>
</gene>
<feature type="transmembrane region" description="Helical" evidence="1">
    <location>
        <begin position="75"/>
        <end position="104"/>
    </location>
</feature>
<organism evidence="3 4">
    <name type="scientific">Phocaeicola dorei</name>
    <dbReference type="NCBI Taxonomy" id="357276"/>
    <lineage>
        <taxon>Bacteria</taxon>
        <taxon>Pseudomonadati</taxon>
        <taxon>Bacteroidota</taxon>
        <taxon>Bacteroidia</taxon>
        <taxon>Bacteroidales</taxon>
        <taxon>Bacteroidaceae</taxon>
        <taxon>Phocaeicola</taxon>
    </lineage>
</organism>
<dbReference type="InterPro" id="IPR049458">
    <property type="entry name" value="EpsG-like"/>
</dbReference>
<dbReference type="Proteomes" id="UP000481700">
    <property type="component" value="Unassembled WGS sequence"/>
</dbReference>
<protein>
    <submittedName>
        <fullName evidence="3">EpsG family protein</fullName>
    </submittedName>
</protein>
<reference evidence="2" key="2">
    <citation type="submission" date="2022-01" db="EMBL/GenBank/DDBJ databases">
        <title>Novel bile acid biosynthetic pathways are enriched in the microbiome of centenarians.</title>
        <authorList>
            <person name="Sato Y."/>
            <person name="Atarashi K."/>
            <person name="Plichta R.D."/>
            <person name="Arai Y."/>
            <person name="Sasajima S."/>
            <person name="Kearney M.S."/>
            <person name="Suda W."/>
            <person name="Takeshita K."/>
            <person name="Sasaki T."/>
            <person name="Okamoto S."/>
            <person name="Skelly N.A."/>
            <person name="Okamura Y."/>
            <person name="Vlamakis H."/>
            <person name="Li Y."/>
            <person name="Tanoue T."/>
            <person name="Takei H."/>
            <person name="Nittono H."/>
            <person name="Narushima S."/>
            <person name="Irie J."/>
            <person name="Itoh H."/>
            <person name="Moriya K."/>
            <person name="Sugiura Y."/>
            <person name="Suematsu M."/>
            <person name="Moritoki N."/>
            <person name="Shibata S."/>
            <person name="Littman R.D."/>
            <person name="Fischbach A.M."/>
            <person name="Uwamino Y."/>
            <person name="Inoue T."/>
            <person name="Honda A."/>
            <person name="Hattori M."/>
            <person name="Murai T."/>
            <person name="Xavier J.R."/>
            <person name="Hirose N."/>
            <person name="Honda K."/>
        </authorList>
    </citation>
    <scope>NUCLEOTIDE SEQUENCE</scope>
    <source>
        <strain evidence="2">CE91-St7</strain>
    </source>
</reference>
<reference evidence="3 4" key="1">
    <citation type="journal article" date="2019" name="Nat. Med.">
        <title>A library of human gut bacterial isolates paired with longitudinal multiomics data enables mechanistic microbiome research.</title>
        <authorList>
            <person name="Poyet M."/>
            <person name="Groussin M."/>
            <person name="Gibbons S.M."/>
            <person name="Avila-Pacheco J."/>
            <person name="Jiang X."/>
            <person name="Kearney S.M."/>
            <person name="Perrotta A.R."/>
            <person name="Berdy B."/>
            <person name="Zhao S."/>
            <person name="Lieberman T.D."/>
            <person name="Swanson P.K."/>
            <person name="Smith M."/>
            <person name="Roesemann S."/>
            <person name="Alexander J.E."/>
            <person name="Rich S.A."/>
            <person name="Livny J."/>
            <person name="Vlamakis H."/>
            <person name="Clish C."/>
            <person name="Bullock K."/>
            <person name="Deik A."/>
            <person name="Scott J."/>
            <person name="Pierce K.A."/>
            <person name="Xavier R.J."/>
            <person name="Alm E.J."/>
        </authorList>
    </citation>
    <scope>NUCLEOTIDE SEQUENCE [LARGE SCALE GENOMIC DNA]</scope>
    <source>
        <strain evidence="3 4">BIOML-A25</strain>
    </source>
</reference>
<feature type="transmembrane region" description="Helical" evidence="1">
    <location>
        <begin position="159"/>
        <end position="182"/>
    </location>
</feature>
<proteinExistence type="predicted"/>
<feature type="transmembrane region" description="Helical" evidence="1">
    <location>
        <begin position="189"/>
        <end position="208"/>
    </location>
</feature>
<accession>A0A4R4I7S6</accession>
<dbReference type="KEGG" id="bdo:EL88_07805"/>
<feature type="transmembrane region" description="Helical" evidence="1">
    <location>
        <begin position="305"/>
        <end position="325"/>
    </location>
</feature>
<evidence type="ECO:0000313" key="2">
    <source>
        <dbReference type="EMBL" id="GKH82448.1"/>
    </source>
</evidence>
<feature type="transmembrane region" description="Helical" evidence="1">
    <location>
        <begin position="30"/>
        <end position="49"/>
    </location>
</feature>
<comment type="caution">
    <text evidence="3">The sequence shown here is derived from an EMBL/GenBank/DDBJ whole genome shotgun (WGS) entry which is preliminary data.</text>
</comment>
<evidence type="ECO:0000313" key="4">
    <source>
        <dbReference type="Proteomes" id="UP000481700"/>
    </source>
</evidence>
<dbReference type="RefSeq" id="WP_038609367.1">
    <property type="nucleotide sequence ID" value="NZ_BQOA01000001.1"/>
</dbReference>
<dbReference type="EMBL" id="BQOB01000001">
    <property type="protein sequence ID" value="GKH82448.1"/>
    <property type="molecule type" value="Genomic_DNA"/>
</dbReference>
<evidence type="ECO:0000256" key="1">
    <source>
        <dbReference type="SAM" id="Phobius"/>
    </source>
</evidence>
<name>A0A4R4I7S6_9BACT</name>
<feature type="transmembrane region" description="Helical" evidence="1">
    <location>
        <begin position="337"/>
        <end position="356"/>
    </location>
</feature>
<dbReference type="AlphaFoldDB" id="A0A4R4I7S6"/>
<keyword evidence="1" id="KW-0472">Membrane</keyword>
<keyword evidence="1" id="KW-1133">Transmembrane helix</keyword>
<feature type="transmembrane region" description="Helical" evidence="1">
    <location>
        <begin position="6"/>
        <end position="23"/>
    </location>
</feature>
<dbReference type="Proteomes" id="UP001055104">
    <property type="component" value="Unassembled WGS sequence"/>
</dbReference>
<feature type="transmembrane region" description="Helical" evidence="1">
    <location>
        <begin position="280"/>
        <end position="299"/>
    </location>
</feature>
<dbReference type="Pfam" id="PF14897">
    <property type="entry name" value="EpsG"/>
    <property type="match status" value="1"/>
</dbReference>
<feature type="transmembrane region" description="Helical" evidence="1">
    <location>
        <begin position="249"/>
        <end position="268"/>
    </location>
</feature>
<evidence type="ECO:0000313" key="3">
    <source>
        <dbReference type="EMBL" id="KAA5318497.1"/>
    </source>
</evidence>
<feature type="transmembrane region" description="Helical" evidence="1">
    <location>
        <begin position="116"/>
        <end position="139"/>
    </location>
</feature>